<dbReference type="GO" id="GO:0016020">
    <property type="term" value="C:membrane"/>
    <property type="evidence" value="ECO:0007669"/>
    <property type="project" value="UniProtKB-SubCell"/>
</dbReference>
<dbReference type="EMBL" id="KN819337">
    <property type="protein sequence ID" value="KIJ15324.1"/>
    <property type="molecule type" value="Genomic_DNA"/>
</dbReference>
<reference evidence="7 8" key="1">
    <citation type="submission" date="2014-06" db="EMBL/GenBank/DDBJ databases">
        <authorList>
            <consortium name="DOE Joint Genome Institute"/>
            <person name="Kuo A."/>
            <person name="Kohler A."/>
            <person name="Nagy L.G."/>
            <person name="Floudas D."/>
            <person name="Copeland A."/>
            <person name="Barry K.W."/>
            <person name="Cichocki N."/>
            <person name="Veneault-Fourrey C."/>
            <person name="LaButti K."/>
            <person name="Lindquist E.A."/>
            <person name="Lipzen A."/>
            <person name="Lundell T."/>
            <person name="Morin E."/>
            <person name="Murat C."/>
            <person name="Sun H."/>
            <person name="Tunlid A."/>
            <person name="Henrissat B."/>
            <person name="Grigoriev I.V."/>
            <person name="Hibbett D.S."/>
            <person name="Martin F."/>
            <person name="Nordberg H.P."/>
            <person name="Cantor M.N."/>
            <person name="Hua S.X."/>
        </authorList>
    </citation>
    <scope>NUCLEOTIDE SEQUENCE [LARGE SCALE GENOMIC DNA]</scope>
    <source>
        <strain evidence="7 8">ATCC 200175</strain>
    </source>
</reference>
<feature type="transmembrane region" description="Helical" evidence="6">
    <location>
        <begin position="391"/>
        <end position="411"/>
    </location>
</feature>
<feature type="transmembrane region" description="Helical" evidence="6">
    <location>
        <begin position="177"/>
        <end position="198"/>
    </location>
</feature>
<evidence type="ECO:0000256" key="5">
    <source>
        <dbReference type="SAM" id="MobiDB-lite"/>
    </source>
</evidence>
<feature type="transmembrane region" description="Helical" evidence="6">
    <location>
        <begin position="210"/>
        <end position="236"/>
    </location>
</feature>
<reference evidence="8" key="2">
    <citation type="submission" date="2015-01" db="EMBL/GenBank/DDBJ databases">
        <title>Evolutionary Origins and Diversification of the Mycorrhizal Mutualists.</title>
        <authorList>
            <consortium name="DOE Joint Genome Institute"/>
            <consortium name="Mycorrhizal Genomics Consortium"/>
            <person name="Kohler A."/>
            <person name="Kuo A."/>
            <person name="Nagy L.G."/>
            <person name="Floudas D."/>
            <person name="Copeland A."/>
            <person name="Barry K.W."/>
            <person name="Cichocki N."/>
            <person name="Veneault-Fourrey C."/>
            <person name="LaButti K."/>
            <person name="Lindquist E.A."/>
            <person name="Lipzen A."/>
            <person name="Lundell T."/>
            <person name="Morin E."/>
            <person name="Murat C."/>
            <person name="Riley R."/>
            <person name="Ohm R."/>
            <person name="Sun H."/>
            <person name="Tunlid A."/>
            <person name="Henrissat B."/>
            <person name="Grigoriev I.V."/>
            <person name="Hibbett D.S."/>
            <person name="Martin F."/>
        </authorList>
    </citation>
    <scope>NUCLEOTIDE SEQUENCE [LARGE SCALE GENOMIC DNA]</scope>
    <source>
        <strain evidence="8">ATCC 200175</strain>
    </source>
</reference>
<dbReference type="PANTHER" id="PTHR11785">
    <property type="entry name" value="AMINO ACID TRANSPORTER"/>
    <property type="match status" value="1"/>
</dbReference>
<gene>
    <name evidence="7" type="ORF">PAXINDRAFT_169126</name>
</gene>
<dbReference type="GO" id="GO:0015179">
    <property type="term" value="F:L-amino acid transmembrane transporter activity"/>
    <property type="evidence" value="ECO:0007669"/>
    <property type="project" value="TreeGrafter"/>
</dbReference>
<evidence type="ECO:0000313" key="7">
    <source>
        <dbReference type="EMBL" id="KIJ15324.1"/>
    </source>
</evidence>
<keyword evidence="3 6" id="KW-1133">Transmembrane helix</keyword>
<organism evidence="7 8">
    <name type="scientific">Paxillus involutus ATCC 200175</name>
    <dbReference type="NCBI Taxonomy" id="664439"/>
    <lineage>
        <taxon>Eukaryota</taxon>
        <taxon>Fungi</taxon>
        <taxon>Dikarya</taxon>
        <taxon>Basidiomycota</taxon>
        <taxon>Agaricomycotina</taxon>
        <taxon>Agaricomycetes</taxon>
        <taxon>Agaricomycetidae</taxon>
        <taxon>Boletales</taxon>
        <taxon>Paxilineae</taxon>
        <taxon>Paxillaceae</taxon>
        <taxon>Paxillus</taxon>
    </lineage>
</organism>
<name>A0A0C9SZ02_PAXIN</name>
<dbReference type="AlphaFoldDB" id="A0A0C9SZ02"/>
<proteinExistence type="predicted"/>
<dbReference type="InterPro" id="IPR050598">
    <property type="entry name" value="AminoAcid_Transporter"/>
</dbReference>
<feature type="transmembrane region" description="Helical" evidence="6">
    <location>
        <begin position="92"/>
        <end position="116"/>
    </location>
</feature>
<feature type="transmembrane region" description="Helical" evidence="6">
    <location>
        <begin position="256"/>
        <end position="275"/>
    </location>
</feature>
<evidence type="ECO:0000256" key="6">
    <source>
        <dbReference type="SAM" id="Phobius"/>
    </source>
</evidence>
<keyword evidence="8" id="KW-1185">Reference proteome</keyword>
<comment type="subcellular location">
    <subcellularLocation>
        <location evidence="1">Membrane</location>
        <topology evidence="1">Multi-pass membrane protein</topology>
    </subcellularLocation>
</comment>
<feature type="transmembrane region" description="Helical" evidence="6">
    <location>
        <begin position="137"/>
        <end position="157"/>
    </location>
</feature>
<dbReference type="InterPro" id="IPR002293">
    <property type="entry name" value="AA/rel_permease1"/>
</dbReference>
<protein>
    <submittedName>
        <fullName evidence="7">Uncharacterized protein</fullName>
    </submittedName>
</protein>
<evidence type="ECO:0000313" key="8">
    <source>
        <dbReference type="Proteomes" id="UP000053647"/>
    </source>
</evidence>
<dbReference type="PANTHER" id="PTHR11785:SF498">
    <property type="entry name" value="HIGH-AFFINITY METHIONINE PERMEASE"/>
    <property type="match status" value="1"/>
</dbReference>
<evidence type="ECO:0000256" key="1">
    <source>
        <dbReference type="ARBA" id="ARBA00004141"/>
    </source>
</evidence>
<dbReference type="PIRSF" id="PIRSF006060">
    <property type="entry name" value="AA_transporter"/>
    <property type="match status" value="1"/>
</dbReference>
<keyword evidence="2 6" id="KW-0812">Transmembrane</keyword>
<dbReference type="Gene3D" id="1.20.1740.10">
    <property type="entry name" value="Amino acid/polyamine transporter I"/>
    <property type="match status" value="1"/>
</dbReference>
<feature type="transmembrane region" description="Helical" evidence="6">
    <location>
        <begin position="463"/>
        <end position="482"/>
    </location>
</feature>
<feature type="transmembrane region" description="Helical" evidence="6">
    <location>
        <begin position="417"/>
        <end position="443"/>
    </location>
</feature>
<sequence>MSHRGKLGASGTMGPETEPLLQSLSRLEPSVRGSAGIEGDAESENPRTFVGDVPDANRQLGVLSAISLIFNGVMGTGVFAGTSIILNSSGSVGMTFVMWILGALVAAAGTAVYIELGTGLPRSGGDKVYLEYIYRRPAFMASCIYALCAILSGWMAPPSVAFGEYALNALAYQPTPTNIRVAAFLCSTFCLVVHGSFLNFGLRLQNTLGAFTLLVLVLMACSGLLSLAGAPGFSVGDEYDQPNNFAWSTFWEGSNFGANAFVTGMYNVIWSYIGYSNANTSLSEVRDPVRTIKRAAPLAMFFVTFVYLAVNVAYFAVVSKADMLGGGTIPAALFFRNLYGPATERILSLIIALSILGNILAGLFSQGRLVQELGREGVLPCSSFFASNKPFNTPFAGLFTQYLVSMLLMAFSPPGDAYLFMVNCLSYPFTFFKLLTSGGLLLLYTRSFKSYNWDPPFRAHQYAVVFFFLSNVFLVVIPMIPPSAGFEPYEHLPYYSHVVIGLFVGLLGVVYWFIVFKWIPGRNGYKLKQVKITQDDGVARNIFRAIPVA</sequence>
<dbReference type="HOGENOM" id="CLU_013661_4_1_1"/>
<dbReference type="Proteomes" id="UP000053647">
    <property type="component" value="Unassembled WGS sequence"/>
</dbReference>
<feature type="transmembrane region" description="Helical" evidence="6">
    <location>
        <begin position="296"/>
        <end position="317"/>
    </location>
</feature>
<feature type="transmembrane region" description="Helical" evidence="6">
    <location>
        <begin position="346"/>
        <end position="370"/>
    </location>
</feature>
<evidence type="ECO:0000256" key="2">
    <source>
        <dbReference type="ARBA" id="ARBA00022692"/>
    </source>
</evidence>
<accession>A0A0C9SZ02</accession>
<feature type="transmembrane region" description="Helical" evidence="6">
    <location>
        <begin position="494"/>
        <end position="519"/>
    </location>
</feature>
<keyword evidence="4 6" id="KW-0472">Membrane</keyword>
<evidence type="ECO:0000256" key="4">
    <source>
        <dbReference type="ARBA" id="ARBA00023136"/>
    </source>
</evidence>
<feature type="region of interest" description="Disordered" evidence="5">
    <location>
        <begin position="1"/>
        <end position="25"/>
    </location>
</feature>
<dbReference type="Pfam" id="PF13520">
    <property type="entry name" value="AA_permease_2"/>
    <property type="match status" value="1"/>
</dbReference>
<dbReference type="OrthoDB" id="5982228at2759"/>
<evidence type="ECO:0000256" key="3">
    <source>
        <dbReference type="ARBA" id="ARBA00022989"/>
    </source>
</evidence>
<feature type="transmembrane region" description="Helical" evidence="6">
    <location>
        <begin position="62"/>
        <end position="86"/>
    </location>
</feature>